<dbReference type="Proteomes" id="UP000694941">
    <property type="component" value="Unplaced"/>
</dbReference>
<evidence type="ECO:0000256" key="1">
    <source>
        <dbReference type="SAM" id="MobiDB-lite"/>
    </source>
</evidence>
<evidence type="ECO:0000313" key="4">
    <source>
        <dbReference type="RefSeq" id="XP_022237813.1"/>
    </source>
</evidence>
<organism evidence="2 4">
    <name type="scientific">Limulus polyphemus</name>
    <name type="common">Atlantic horseshoe crab</name>
    <dbReference type="NCBI Taxonomy" id="6850"/>
    <lineage>
        <taxon>Eukaryota</taxon>
        <taxon>Metazoa</taxon>
        <taxon>Ecdysozoa</taxon>
        <taxon>Arthropoda</taxon>
        <taxon>Chelicerata</taxon>
        <taxon>Merostomata</taxon>
        <taxon>Xiphosura</taxon>
        <taxon>Limulidae</taxon>
        <taxon>Limulus</taxon>
    </lineage>
</organism>
<dbReference type="RefSeq" id="XP_022237813.1">
    <property type="nucleotide sequence ID" value="XM_022382105.1"/>
</dbReference>
<dbReference type="RefSeq" id="XP_022237809.1">
    <property type="nucleotide sequence ID" value="XM_022382101.1"/>
</dbReference>
<gene>
    <name evidence="3 4" type="primary">LOC111085051</name>
</gene>
<feature type="region of interest" description="Disordered" evidence="1">
    <location>
        <begin position="1"/>
        <end position="24"/>
    </location>
</feature>
<sequence>MTDEAAMKTKTDKDSLLPEERDFSDIAASTPDSDLLVCQPVKKKKKKTFGKYNKALSLPQLNAIGQQDGRKGNLFSESVESVLLKKNSREEGWSVRLPTLNSETLISKIPPRPSTDETLEHFPAIATLLKH</sequence>
<dbReference type="GeneID" id="111085051"/>
<keyword evidence="2" id="KW-1185">Reference proteome</keyword>
<evidence type="ECO:0000313" key="3">
    <source>
        <dbReference type="RefSeq" id="XP_022237809.1"/>
    </source>
</evidence>
<reference evidence="3 4" key="1">
    <citation type="submission" date="2025-05" db="UniProtKB">
        <authorList>
            <consortium name="RefSeq"/>
        </authorList>
    </citation>
    <scope>IDENTIFICATION</scope>
    <source>
        <tissue evidence="3 4">Muscle</tissue>
    </source>
</reference>
<protein>
    <submittedName>
        <fullName evidence="3 4">Uncharacterized protein LOC111085051</fullName>
    </submittedName>
</protein>
<evidence type="ECO:0000313" key="2">
    <source>
        <dbReference type="Proteomes" id="UP000694941"/>
    </source>
</evidence>
<name>A0ABM1S2F8_LIMPO</name>
<accession>A0ABM1S2F8</accession>
<proteinExistence type="predicted"/>